<evidence type="ECO:0000313" key="1">
    <source>
        <dbReference type="EMBL" id="CAG8782476.1"/>
    </source>
</evidence>
<protein>
    <submittedName>
        <fullName evidence="1">25354_t:CDS:1</fullName>
    </submittedName>
</protein>
<feature type="non-terminal residue" evidence="1">
    <location>
        <position position="1"/>
    </location>
</feature>
<dbReference type="OrthoDB" id="2440432at2759"/>
<name>A0A9N9P2N8_9GLOM</name>
<comment type="caution">
    <text evidence="1">The sequence shown here is derived from an EMBL/GenBank/DDBJ whole genome shotgun (WGS) entry which is preliminary data.</text>
</comment>
<dbReference type="AlphaFoldDB" id="A0A9N9P2N8"/>
<reference evidence="1" key="1">
    <citation type="submission" date="2021-06" db="EMBL/GenBank/DDBJ databases">
        <authorList>
            <person name="Kallberg Y."/>
            <person name="Tangrot J."/>
            <person name="Rosling A."/>
        </authorList>
    </citation>
    <scope>NUCLEOTIDE SEQUENCE</scope>
    <source>
        <strain evidence="1">MA453B</strain>
    </source>
</reference>
<dbReference type="EMBL" id="CAJVPY010022334">
    <property type="protein sequence ID" value="CAG8782476.1"/>
    <property type="molecule type" value="Genomic_DNA"/>
</dbReference>
<proteinExistence type="predicted"/>
<keyword evidence="2" id="KW-1185">Reference proteome</keyword>
<organism evidence="1 2">
    <name type="scientific">Dentiscutata erythropus</name>
    <dbReference type="NCBI Taxonomy" id="1348616"/>
    <lineage>
        <taxon>Eukaryota</taxon>
        <taxon>Fungi</taxon>
        <taxon>Fungi incertae sedis</taxon>
        <taxon>Mucoromycota</taxon>
        <taxon>Glomeromycotina</taxon>
        <taxon>Glomeromycetes</taxon>
        <taxon>Diversisporales</taxon>
        <taxon>Gigasporaceae</taxon>
        <taxon>Dentiscutata</taxon>
    </lineage>
</organism>
<evidence type="ECO:0000313" key="2">
    <source>
        <dbReference type="Proteomes" id="UP000789405"/>
    </source>
</evidence>
<dbReference type="Proteomes" id="UP000789405">
    <property type="component" value="Unassembled WGS sequence"/>
</dbReference>
<sequence length="193" mass="22432">MNPSIDLPHVVTKYFPVIDSLIREYLTLHVLSLQQQQLSECFYLKSLLQTLECDIVIHIWIVVPQGLFQGHFTNYIVILVDVLMKSHLARFHISLISSCWYKTDKMNENKNLIAFLPPINLYKSNQPSATNITSHIIDFRYLSRFRVANVFTPALQKSVSEKTCWSKGHELTKKALNLTLQLNCDDEFNQMME</sequence>
<gene>
    <name evidence="1" type="ORF">DERYTH_LOCUS19816</name>
</gene>
<accession>A0A9N9P2N8</accession>